<keyword evidence="1" id="KW-1133">Transmembrane helix</keyword>
<dbReference type="Proteomes" id="UP001642484">
    <property type="component" value="Unassembled WGS sequence"/>
</dbReference>
<feature type="transmembrane region" description="Helical" evidence="1">
    <location>
        <begin position="28"/>
        <end position="48"/>
    </location>
</feature>
<evidence type="ECO:0000256" key="1">
    <source>
        <dbReference type="SAM" id="Phobius"/>
    </source>
</evidence>
<organism evidence="2 3">
    <name type="scientific">Durusdinium trenchii</name>
    <dbReference type="NCBI Taxonomy" id="1381693"/>
    <lineage>
        <taxon>Eukaryota</taxon>
        <taxon>Sar</taxon>
        <taxon>Alveolata</taxon>
        <taxon>Dinophyceae</taxon>
        <taxon>Suessiales</taxon>
        <taxon>Symbiodiniaceae</taxon>
        <taxon>Durusdinium</taxon>
    </lineage>
</organism>
<evidence type="ECO:0000313" key="2">
    <source>
        <dbReference type="EMBL" id="CAK9116212.1"/>
    </source>
</evidence>
<evidence type="ECO:0000313" key="3">
    <source>
        <dbReference type="Proteomes" id="UP001642484"/>
    </source>
</evidence>
<proteinExistence type="predicted"/>
<comment type="caution">
    <text evidence="2">The sequence shown here is derived from an EMBL/GenBank/DDBJ whole genome shotgun (WGS) entry which is preliminary data.</text>
</comment>
<sequence>MSYEALNLQDEEAQTEVPQAKTNSSVSWLVRGVSAGLVCATVAAIVLLKFASPVSSGNVLGAKAPPLSQLAQLERCTSALNLGRILHRSWVTTVCTS</sequence>
<reference evidence="2 3" key="1">
    <citation type="submission" date="2024-02" db="EMBL/GenBank/DDBJ databases">
        <authorList>
            <person name="Chen Y."/>
            <person name="Shah S."/>
            <person name="Dougan E. K."/>
            <person name="Thang M."/>
            <person name="Chan C."/>
        </authorList>
    </citation>
    <scope>NUCLEOTIDE SEQUENCE [LARGE SCALE GENOMIC DNA]</scope>
</reference>
<keyword evidence="1" id="KW-0472">Membrane</keyword>
<keyword evidence="1" id="KW-0812">Transmembrane</keyword>
<protein>
    <submittedName>
        <fullName evidence="2">Uncharacterized protein</fullName>
    </submittedName>
</protein>
<gene>
    <name evidence="2" type="ORF">CCMP2556_LOCUS53859</name>
</gene>
<accession>A0ABP0SUX0</accession>
<keyword evidence="3" id="KW-1185">Reference proteome</keyword>
<dbReference type="EMBL" id="CAXAMN010028350">
    <property type="protein sequence ID" value="CAK9116212.1"/>
    <property type="molecule type" value="Genomic_DNA"/>
</dbReference>
<name>A0ABP0SUX0_9DINO</name>